<dbReference type="InterPro" id="IPR008949">
    <property type="entry name" value="Isoprenoid_synthase_dom_sf"/>
</dbReference>
<evidence type="ECO:0000256" key="3">
    <source>
        <dbReference type="ARBA" id="ARBA00022679"/>
    </source>
</evidence>
<dbReference type="InterPro" id="IPR000092">
    <property type="entry name" value="Polyprenyl_synt"/>
</dbReference>
<comment type="cofactor">
    <cofactor evidence="1">
        <name>Mg(2+)</name>
        <dbReference type="ChEBI" id="CHEBI:18420"/>
    </cofactor>
</comment>
<dbReference type="Pfam" id="PF00348">
    <property type="entry name" value="polyprenyl_synt"/>
    <property type="match status" value="1"/>
</dbReference>
<keyword evidence="8" id="KW-1185">Reference proteome</keyword>
<dbReference type="InterPro" id="IPR033749">
    <property type="entry name" value="Polyprenyl_synt_CS"/>
</dbReference>
<sequence length="325" mass="36356">MIMEKIIDLIHDELITVDEIILAQLNSDVVLINQLGKYIIDSGGKRIRPIIALLSAKALNYKGDKHHMAAAFIEFIHTATLLHDDVVDESSLRRGRSTANTLFGNAASVLVGDYIYTRSFQMMVSIESIPVLKIMSEATNVIAEGEVQQLLNCNDPNITIAQYLQVIYRKTARLFEASSHTAAIISNAPKEFETALQNYGRYIGTAFQIIDDMLDYSAEDAEVLGKNLGDDLNEGKPTLPLIHAMYHAKNIEDVKLIRQAIEKGNGRHLLEKVLTIMQECNSLEFTYQIAKQEAEKAVESIKILPDSPYKDALQQIALLSIKRNR</sequence>
<dbReference type="SUPFAM" id="SSF48576">
    <property type="entry name" value="Terpenoid synthases"/>
    <property type="match status" value="1"/>
</dbReference>
<gene>
    <name evidence="7" type="primary">ispB</name>
    <name evidence="7" type="ORF">FcAc13_01125</name>
</gene>
<dbReference type="CDD" id="cd00685">
    <property type="entry name" value="Trans_IPPS_HT"/>
    <property type="match status" value="1"/>
</dbReference>
<dbReference type="PANTHER" id="PTHR12001">
    <property type="entry name" value="GERANYLGERANYL PYROPHOSPHATE SYNTHASE"/>
    <property type="match status" value="1"/>
</dbReference>
<evidence type="ECO:0000313" key="7">
    <source>
        <dbReference type="EMBL" id="MBC9129906.1"/>
    </source>
</evidence>
<keyword evidence="5" id="KW-0460">Magnesium</keyword>
<dbReference type="SFLD" id="SFLDS00005">
    <property type="entry name" value="Isoprenoid_Synthase_Type_I"/>
    <property type="match status" value="1"/>
</dbReference>
<comment type="similarity">
    <text evidence="2 6">Belongs to the FPP/GGPP synthase family.</text>
</comment>
<comment type="caution">
    <text evidence="7">The sequence shown here is derived from an EMBL/GenBank/DDBJ whole genome shotgun (WGS) entry which is preliminary data.</text>
</comment>
<evidence type="ECO:0000256" key="6">
    <source>
        <dbReference type="RuleBase" id="RU004466"/>
    </source>
</evidence>
<evidence type="ECO:0000256" key="2">
    <source>
        <dbReference type="ARBA" id="ARBA00006706"/>
    </source>
</evidence>
<dbReference type="NCBIfam" id="NF008140">
    <property type="entry name" value="PRK10888.1"/>
    <property type="match status" value="1"/>
</dbReference>
<dbReference type="Proteomes" id="UP000651208">
    <property type="component" value="Unassembled WGS sequence"/>
</dbReference>
<keyword evidence="4" id="KW-0479">Metal-binding</keyword>
<dbReference type="EC" id="2.5.1.90" evidence="7"/>
<keyword evidence="3 6" id="KW-0808">Transferase</keyword>
<evidence type="ECO:0000256" key="1">
    <source>
        <dbReference type="ARBA" id="ARBA00001946"/>
    </source>
</evidence>
<dbReference type="PROSITE" id="PS00444">
    <property type="entry name" value="POLYPRENYL_SYNTHASE_2"/>
    <property type="match status" value="1"/>
</dbReference>
<accession>A0ABR7QUM0</accession>
<dbReference type="RefSeq" id="WP_187754366.1">
    <property type="nucleotide sequence ID" value="NZ_JABURY010000005.1"/>
</dbReference>
<dbReference type="Gene3D" id="1.10.600.10">
    <property type="entry name" value="Farnesyl Diphosphate Synthase"/>
    <property type="match status" value="1"/>
</dbReference>
<dbReference type="PANTHER" id="PTHR12001:SF69">
    <property type="entry name" value="ALL TRANS-POLYPRENYL-DIPHOSPHATE SYNTHASE PDSS1"/>
    <property type="match status" value="1"/>
</dbReference>
<evidence type="ECO:0000256" key="5">
    <source>
        <dbReference type="ARBA" id="ARBA00022842"/>
    </source>
</evidence>
<dbReference type="EMBL" id="JABURY010000005">
    <property type="protein sequence ID" value="MBC9129906.1"/>
    <property type="molecule type" value="Genomic_DNA"/>
</dbReference>
<evidence type="ECO:0000313" key="8">
    <source>
        <dbReference type="Proteomes" id="UP000651208"/>
    </source>
</evidence>
<dbReference type="GO" id="GO:0106350">
    <property type="term" value="F:all-trans-octaprenyl-diphosphate synthase activity"/>
    <property type="evidence" value="ECO:0007669"/>
    <property type="project" value="UniProtKB-EC"/>
</dbReference>
<protein>
    <submittedName>
        <fullName evidence="7">Octaprenyl diphosphate synthase</fullName>
        <ecNumber evidence="7">2.5.1.90</ecNumber>
    </submittedName>
</protein>
<proteinExistence type="inferred from homology"/>
<name>A0ABR7QUM0_9GAMM</name>
<dbReference type="PROSITE" id="PS00723">
    <property type="entry name" value="POLYPRENYL_SYNTHASE_1"/>
    <property type="match status" value="1"/>
</dbReference>
<organism evidence="7 8">
    <name type="scientific">Frischella japonica</name>
    <dbReference type="NCBI Taxonomy" id="2741544"/>
    <lineage>
        <taxon>Bacteria</taxon>
        <taxon>Pseudomonadati</taxon>
        <taxon>Pseudomonadota</taxon>
        <taxon>Gammaproteobacteria</taxon>
        <taxon>Orbales</taxon>
        <taxon>Orbaceae</taxon>
        <taxon>Frischella</taxon>
    </lineage>
</organism>
<reference evidence="7 8" key="1">
    <citation type="submission" date="2020-06" db="EMBL/GenBank/DDBJ databases">
        <title>Frischella cerana isolated from Apis cerana gut homogenate.</title>
        <authorList>
            <person name="Wolter L.A."/>
            <person name="Suenami S."/>
            <person name="Miyazaki R."/>
        </authorList>
    </citation>
    <scope>NUCLEOTIDE SEQUENCE [LARGE SCALE GENOMIC DNA]</scope>
    <source>
        <strain evidence="7 8">Ac13</strain>
    </source>
</reference>
<evidence type="ECO:0000256" key="4">
    <source>
        <dbReference type="ARBA" id="ARBA00022723"/>
    </source>
</evidence>